<dbReference type="EMBL" id="JAHQIW010002509">
    <property type="protein sequence ID" value="KAJ1355588.1"/>
    <property type="molecule type" value="Genomic_DNA"/>
</dbReference>
<feature type="region of interest" description="Disordered" evidence="1">
    <location>
        <begin position="1156"/>
        <end position="1192"/>
    </location>
</feature>
<evidence type="ECO:0000313" key="3">
    <source>
        <dbReference type="Proteomes" id="UP001196413"/>
    </source>
</evidence>
<feature type="region of interest" description="Disordered" evidence="1">
    <location>
        <begin position="975"/>
        <end position="1037"/>
    </location>
</feature>
<feature type="region of interest" description="Disordered" evidence="1">
    <location>
        <begin position="835"/>
        <end position="861"/>
    </location>
</feature>
<feature type="compositionally biased region" description="Polar residues" evidence="1">
    <location>
        <begin position="838"/>
        <end position="857"/>
    </location>
</feature>
<gene>
    <name evidence="2" type="ORF">KIN20_013047</name>
</gene>
<comment type="caution">
    <text evidence="2">The sequence shown here is derived from an EMBL/GenBank/DDBJ whole genome shotgun (WGS) entry which is preliminary data.</text>
</comment>
<keyword evidence="3" id="KW-1185">Reference proteome</keyword>
<feature type="compositionally biased region" description="Basic and acidic residues" evidence="1">
    <location>
        <begin position="1026"/>
        <end position="1037"/>
    </location>
</feature>
<dbReference type="SUPFAM" id="SSF53098">
    <property type="entry name" value="Ribonuclease H-like"/>
    <property type="match status" value="1"/>
</dbReference>
<feature type="region of interest" description="Disordered" evidence="1">
    <location>
        <begin position="1088"/>
        <end position="1119"/>
    </location>
</feature>
<dbReference type="InterPro" id="IPR012337">
    <property type="entry name" value="RNaseH-like_sf"/>
</dbReference>
<feature type="region of interest" description="Disordered" evidence="1">
    <location>
        <begin position="218"/>
        <end position="275"/>
    </location>
</feature>
<sequence>MPKARDKVSTTPDNEVQSLPDSTSELQCSSSKHTKTITGAPVPKTYIRMPKRGFPSEFMPENYVRLDQITDELYEKFCKEVLDETPQKCTPRERRLLDNMCSSGNFGAAVDFYDEIMGELPVVMVHILTSKVLLSPSLRQKCIEKVIAVKKSEPNPICAALRHIQQLFVGFPPEIRLRHMLVAELEKQEPGLLSEEEKRLMALPPSARFNLRTSSVLGRSSVKESSQQKSMEATSRRTSSRLISKSREAAGVGSKNGVDKNPSTNSPIHTVKSTAKSKPMNVNLMVPLDDHIYEKIAEVLSERCSLESIEDDSLRLAIEKIRASNELLVEFWLEEHFFCPPGLRLRVNDEYGRILLRKSEVTSVWRMFYDRMNGCSHADILNAIEERYVGIATKANIREVSKYDLLKGPRVVFPAPPRCIGRKPMQYVQIDVVAMEATMYGERSYSQALFLTDLYSGYTFARALTDSPDLAIIVRHAMDIFGSFGPPEAYRTFTTEYSSVIADVMLDIERLFKIPIKNIGVGGNLTRDLVRALYRRAEAELLASNRWVEALPFAVLEQNQHPSKFFDPTRTPFEIMFGRHAWRDEPCPPWVNPMSPEEIEDPSRSSSIKKEKERYLVNEERVYEPPHLDSIDDLKMYANSLVESRKRIKTQMLPVYVPVYGEDGKLVNPGTGYMFQVFDRVYVRNPHFQFECRSSKLRPHIARYYRGVIVDIDYDLVDSMYKVSYWEDNPHQIDLMGSSDWPVADDTYDCCSSWFGPWDVTASTAHLAKLRAVPAEFCNDHMVTKRQTIDMRCRCETPGCVGFANMRCSRKLSTECCLKSPYDCAYHKRNGRSPQVEVDSSTVSDGGSHSPSTFQHSRTPRFRETSGLLAYPIKSDGFSTVEERTLSNSHSRHSEKRYTFRDGLLVEVSGGDLNTLPRRGAPPVLRKRRLSEPEEVILPSVGSHERWFTQLPSEERSEIASTSDETYLMQFANSDADSLRSTTPSPTPSACYEVEISPEDSTRSFTPEAVESISHDMPRSKPGVSRARDYDTDHDASKSAWNIPEISLRPRVVPRRDHPYERKDSVVRVSPSVKSMVIASMAKRLEKSEASEKRLFSSNKRPSRSRHLDESPTSVSHGTRGFLRFSTALESVPHVHPFDAELMEEVKEVDVMKTVDDDSQEEGSHAALASSAGVSRQVYGVKSRTAGTNRKI</sequence>
<name>A0AAD5QKQ7_PARTN</name>
<reference evidence="2" key="1">
    <citation type="submission" date="2021-06" db="EMBL/GenBank/DDBJ databases">
        <title>Parelaphostrongylus tenuis whole genome reference sequence.</title>
        <authorList>
            <person name="Garwood T.J."/>
            <person name="Larsen P.A."/>
            <person name="Fountain-Jones N.M."/>
            <person name="Garbe J.R."/>
            <person name="Macchietto M.G."/>
            <person name="Kania S.A."/>
            <person name="Gerhold R.W."/>
            <person name="Richards J.E."/>
            <person name="Wolf T.M."/>
        </authorList>
    </citation>
    <scope>NUCLEOTIDE SEQUENCE</scope>
    <source>
        <strain evidence="2">MNPRO001-30</strain>
        <tissue evidence="2">Meninges</tissue>
    </source>
</reference>
<protein>
    <submittedName>
        <fullName evidence="2">Uncharacterized protein</fullName>
    </submittedName>
</protein>
<feature type="compositionally biased region" description="Polar residues" evidence="1">
    <location>
        <begin position="261"/>
        <end position="275"/>
    </location>
</feature>
<feature type="compositionally biased region" description="Polar residues" evidence="1">
    <location>
        <begin position="9"/>
        <end position="31"/>
    </location>
</feature>
<accession>A0AAD5QKQ7</accession>
<feature type="compositionally biased region" description="Polar residues" evidence="1">
    <location>
        <begin position="218"/>
        <end position="243"/>
    </location>
</feature>
<evidence type="ECO:0000256" key="1">
    <source>
        <dbReference type="SAM" id="MobiDB-lite"/>
    </source>
</evidence>
<dbReference type="Proteomes" id="UP001196413">
    <property type="component" value="Unassembled WGS sequence"/>
</dbReference>
<evidence type="ECO:0000313" key="2">
    <source>
        <dbReference type="EMBL" id="KAJ1355588.1"/>
    </source>
</evidence>
<proteinExistence type="predicted"/>
<feature type="region of interest" description="Disordered" evidence="1">
    <location>
        <begin position="1"/>
        <end position="41"/>
    </location>
</feature>
<organism evidence="2 3">
    <name type="scientific">Parelaphostrongylus tenuis</name>
    <name type="common">Meningeal worm</name>
    <dbReference type="NCBI Taxonomy" id="148309"/>
    <lineage>
        <taxon>Eukaryota</taxon>
        <taxon>Metazoa</taxon>
        <taxon>Ecdysozoa</taxon>
        <taxon>Nematoda</taxon>
        <taxon>Chromadorea</taxon>
        <taxon>Rhabditida</taxon>
        <taxon>Rhabditina</taxon>
        <taxon>Rhabditomorpha</taxon>
        <taxon>Strongyloidea</taxon>
        <taxon>Metastrongylidae</taxon>
        <taxon>Parelaphostrongylus</taxon>
    </lineage>
</organism>
<dbReference type="AlphaFoldDB" id="A0AAD5QKQ7"/>